<dbReference type="Pfam" id="PF01042">
    <property type="entry name" value="Ribonuc_L-PSP"/>
    <property type="match status" value="1"/>
</dbReference>
<keyword evidence="3" id="KW-1185">Reference proteome</keyword>
<organism evidence="2 3">
    <name type="scientific">Halorarum salinum</name>
    <dbReference type="NCBI Taxonomy" id="2743089"/>
    <lineage>
        <taxon>Archaea</taxon>
        <taxon>Methanobacteriati</taxon>
        <taxon>Methanobacteriota</taxon>
        <taxon>Stenosarchaea group</taxon>
        <taxon>Halobacteria</taxon>
        <taxon>Halobacteriales</taxon>
        <taxon>Haloferacaceae</taxon>
        <taxon>Halorarum</taxon>
    </lineage>
</organism>
<comment type="similarity">
    <text evidence="1">Belongs to the RutC family.</text>
</comment>
<dbReference type="PANTHER" id="PTHR11803:SF39">
    <property type="entry name" value="2-IMINOBUTANOATE_2-IMINOPROPANOATE DEAMINASE"/>
    <property type="match status" value="1"/>
</dbReference>
<proteinExistence type="inferred from homology"/>
<sequence length="125" mass="13756">MEQIQSLSTESQLPFSEAIKHGETIYVSGQGPVDPHSREIVGTTPEEQVDRTLDNIARILQAGGSSLESIVKATVYLNDIDHYDRVNDAYGTRLTEPYPARTAMEVVNLPVDIMVEIDVIAAVED</sequence>
<dbReference type="KEGG" id="halu:HUG12_04600"/>
<dbReference type="SUPFAM" id="SSF55298">
    <property type="entry name" value="YjgF-like"/>
    <property type="match status" value="1"/>
</dbReference>
<accession>A0A7D5Q8J9</accession>
<dbReference type="EMBL" id="CP058579">
    <property type="protein sequence ID" value="QLG61056.1"/>
    <property type="molecule type" value="Genomic_DNA"/>
</dbReference>
<evidence type="ECO:0000256" key="1">
    <source>
        <dbReference type="ARBA" id="ARBA00010552"/>
    </source>
</evidence>
<reference evidence="2 3" key="1">
    <citation type="submission" date="2020-06" db="EMBL/GenBank/DDBJ databases">
        <title>NJ-3-1, isolated from saline soil.</title>
        <authorList>
            <person name="Cui H.L."/>
            <person name="Shi X."/>
        </authorList>
    </citation>
    <scope>NUCLEOTIDE SEQUENCE [LARGE SCALE GENOMIC DNA]</scope>
    <source>
        <strain evidence="2 3">NJ-3-1</strain>
    </source>
</reference>
<evidence type="ECO:0000313" key="2">
    <source>
        <dbReference type="EMBL" id="QLG61056.1"/>
    </source>
</evidence>
<dbReference type="CDD" id="cd00448">
    <property type="entry name" value="YjgF_YER057c_UK114_family"/>
    <property type="match status" value="1"/>
</dbReference>
<gene>
    <name evidence="2" type="ORF">HUG12_04600</name>
</gene>
<dbReference type="InterPro" id="IPR035959">
    <property type="entry name" value="RutC-like_sf"/>
</dbReference>
<dbReference type="GO" id="GO:0019239">
    <property type="term" value="F:deaminase activity"/>
    <property type="evidence" value="ECO:0007669"/>
    <property type="project" value="TreeGrafter"/>
</dbReference>
<dbReference type="NCBIfam" id="TIGR00004">
    <property type="entry name" value="Rid family detoxifying hydrolase"/>
    <property type="match status" value="1"/>
</dbReference>
<dbReference type="AlphaFoldDB" id="A0A7D5Q8J9"/>
<dbReference type="FunFam" id="3.30.1330.40:FF:000001">
    <property type="entry name" value="L-PSP family endoribonuclease"/>
    <property type="match status" value="1"/>
</dbReference>
<dbReference type="InterPro" id="IPR006175">
    <property type="entry name" value="YjgF/YER057c/UK114"/>
</dbReference>
<name>A0A7D5Q8J9_9EURY</name>
<dbReference type="RefSeq" id="WP_179267640.1">
    <property type="nucleotide sequence ID" value="NZ_CP058579.1"/>
</dbReference>
<dbReference type="GeneID" id="56036713"/>
<dbReference type="OrthoDB" id="371655at2157"/>
<dbReference type="PANTHER" id="PTHR11803">
    <property type="entry name" value="2-IMINOBUTANOATE/2-IMINOPROPANOATE DEAMINASE RIDA"/>
    <property type="match status" value="1"/>
</dbReference>
<dbReference type="InterPro" id="IPR006056">
    <property type="entry name" value="RidA"/>
</dbReference>
<dbReference type="GO" id="GO:0005829">
    <property type="term" value="C:cytosol"/>
    <property type="evidence" value="ECO:0007669"/>
    <property type="project" value="TreeGrafter"/>
</dbReference>
<dbReference type="Gene3D" id="3.30.1330.40">
    <property type="entry name" value="RutC-like"/>
    <property type="match status" value="1"/>
</dbReference>
<evidence type="ECO:0000313" key="3">
    <source>
        <dbReference type="Proteomes" id="UP000509626"/>
    </source>
</evidence>
<dbReference type="Proteomes" id="UP000509626">
    <property type="component" value="Chromosome"/>
</dbReference>
<protein>
    <submittedName>
        <fullName evidence="2">RidA family protein</fullName>
    </submittedName>
</protein>